<gene>
    <name evidence="1" type="ORF">BDA96_03G069100</name>
</gene>
<accession>A0A921ULE1</accession>
<dbReference type="AlphaFoldDB" id="A0A921ULE1"/>
<comment type="caution">
    <text evidence="1">The sequence shown here is derived from an EMBL/GenBank/DDBJ whole genome shotgun (WGS) entry which is preliminary data.</text>
</comment>
<evidence type="ECO:0008006" key="3">
    <source>
        <dbReference type="Google" id="ProtNLM"/>
    </source>
</evidence>
<dbReference type="PANTHER" id="PTHR33103:SF106">
    <property type="entry name" value="OS01G0154200 PROTEIN"/>
    <property type="match status" value="1"/>
</dbReference>
<reference evidence="1" key="2">
    <citation type="submission" date="2020-10" db="EMBL/GenBank/DDBJ databases">
        <authorList>
            <person name="Cooper E.A."/>
            <person name="Brenton Z.W."/>
            <person name="Flinn B.S."/>
            <person name="Jenkins J."/>
            <person name="Shu S."/>
            <person name="Flowers D."/>
            <person name="Luo F."/>
            <person name="Wang Y."/>
            <person name="Xia P."/>
            <person name="Barry K."/>
            <person name="Daum C."/>
            <person name="Lipzen A."/>
            <person name="Yoshinaga Y."/>
            <person name="Schmutz J."/>
            <person name="Saski C."/>
            <person name="Vermerris W."/>
            <person name="Kresovich S."/>
        </authorList>
    </citation>
    <scope>NUCLEOTIDE SEQUENCE</scope>
</reference>
<dbReference type="Pfam" id="PF05056">
    <property type="entry name" value="DUF674"/>
    <property type="match status" value="1"/>
</dbReference>
<proteinExistence type="predicted"/>
<name>A0A921ULE1_SORBI</name>
<dbReference type="PANTHER" id="PTHR33103">
    <property type="entry name" value="OS01G0153900 PROTEIN"/>
    <property type="match status" value="1"/>
</dbReference>
<organism evidence="1 2">
    <name type="scientific">Sorghum bicolor</name>
    <name type="common">Sorghum</name>
    <name type="synonym">Sorghum vulgare</name>
    <dbReference type="NCBI Taxonomy" id="4558"/>
    <lineage>
        <taxon>Eukaryota</taxon>
        <taxon>Viridiplantae</taxon>
        <taxon>Streptophyta</taxon>
        <taxon>Embryophyta</taxon>
        <taxon>Tracheophyta</taxon>
        <taxon>Spermatophyta</taxon>
        <taxon>Magnoliopsida</taxon>
        <taxon>Liliopsida</taxon>
        <taxon>Poales</taxon>
        <taxon>Poaceae</taxon>
        <taxon>PACMAD clade</taxon>
        <taxon>Panicoideae</taxon>
        <taxon>Andropogonodae</taxon>
        <taxon>Andropogoneae</taxon>
        <taxon>Sorghinae</taxon>
        <taxon>Sorghum</taxon>
    </lineage>
</organism>
<dbReference type="EMBL" id="CM027682">
    <property type="protein sequence ID" value="KAG0536502.1"/>
    <property type="molecule type" value="Genomic_DNA"/>
</dbReference>
<dbReference type="InterPro" id="IPR007750">
    <property type="entry name" value="DUF674"/>
</dbReference>
<dbReference type="Proteomes" id="UP000807115">
    <property type="component" value="Chromosome 3"/>
</dbReference>
<evidence type="ECO:0000313" key="1">
    <source>
        <dbReference type="EMBL" id="KAG0536502.1"/>
    </source>
</evidence>
<evidence type="ECO:0000313" key="2">
    <source>
        <dbReference type="Proteomes" id="UP000807115"/>
    </source>
</evidence>
<sequence length="280" mass="28733">MAPKPAATPTTAVLTMKLLVDTRAQRVVYAEAGKELPLSAVTKLLGTSARADSVVDSPLDQQLTAAANKRPTAPATGAMVGSVGNLYQSMESLDAGGHVCGRDAAKVDALLKPATVLQLIAPAAEAEALKPKPKPDCGQLFRCKGCSCSARCYDYATRVSGTPCPVCKRKMTTEVHLVEPDGGAAETAAADADAGSGSSSGGYVRDTVTYTVMDDLSVAPISTITAVTALASLGVTDISGLQAKNVEIGYKEGLALLKASLQSQTGLTDVFLGSNWKQSA</sequence>
<protein>
    <recommendedName>
        <fullName evidence="3">DUF674 domain-containing protein</fullName>
    </recommendedName>
</protein>
<reference evidence="1" key="1">
    <citation type="journal article" date="2019" name="BMC Genomics">
        <title>A new reference genome for Sorghum bicolor reveals high levels of sequence similarity between sweet and grain genotypes: implications for the genetics of sugar metabolism.</title>
        <authorList>
            <person name="Cooper E.A."/>
            <person name="Brenton Z.W."/>
            <person name="Flinn B.S."/>
            <person name="Jenkins J."/>
            <person name="Shu S."/>
            <person name="Flowers D."/>
            <person name="Luo F."/>
            <person name="Wang Y."/>
            <person name="Xia P."/>
            <person name="Barry K."/>
            <person name="Daum C."/>
            <person name="Lipzen A."/>
            <person name="Yoshinaga Y."/>
            <person name="Schmutz J."/>
            <person name="Saski C."/>
            <person name="Vermerris W."/>
            <person name="Kresovich S."/>
        </authorList>
    </citation>
    <scope>NUCLEOTIDE SEQUENCE</scope>
</reference>